<dbReference type="InterPro" id="IPR051399">
    <property type="entry name" value="RNA-guided_DNA_endo/Transpos"/>
</dbReference>
<proteinExistence type="inferred from homology"/>
<dbReference type="Pfam" id="PF01385">
    <property type="entry name" value="OrfB_IS605"/>
    <property type="match status" value="1"/>
</dbReference>
<dbReference type="GO" id="GO:0003677">
    <property type="term" value="F:DNA binding"/>
    <property type="evidence" value="ECO:0007669"/>
    <property type="project" value="UniProtKB-KW"/>
</dbReference>
<evidence type="ECO:0000256" key="7">
    <source>
        <dbReference type="ARBA" id="ARBA00023172"/>
    </source>
</evidence>
<keyword evidence="4" id="KW-0479">Metal-binding</keyword>
<dbReference type="Pfam" id="PF12323">
    <property type="entry name" value="HTH_OrfB_IS605"/>
    <property type="match status" value="1"/>
</dbReference>
<dbReference type="InterPro" id="IPR001959">
    <property type="entry name" value="Transposase"/>
</dbReference>
<comment type="similarity">
    <text evidence="2">In the N-terminal section; belongs to the transposase 2 family.</text>
</comment>
<sequence length="383" mass="44983">MLNHNNYGMLKAYKYRMYPNQIQQELIAKHIGACRFIYNWALENKIKYYEQDGKAISRFELNKQIRVLKQDHEWLNEINSQSLQGATLNLENAFTKFFREKLGFPKFKSKKNPVQSFSVPQYYKVDFENNKVYIPKIGWIKTRLHRSFDGKQRTATITRTPTGKYYISILVDDDKQLPQKQTFYEVNTVGVDVGIKDFAVTSDGEKIDNPRYLKNSIERLKVLQKRLSRKKKGSNNYRKLKHQIAKYHEKIANQREDFQHKLSSRLISENQAVALECLNVKGLLKNHNLAQHITDASWSSFVQKLEYKAEWYGKNIIKIGRFDPSSKICHVCGYYHQDLELKDREWECPDCKTIHDRDINASVNIKKFTLDKQNLIGINSPSG</sequence>
<evidence type="ECO:0000313" key="11">
    <source>
        <dbReference type="EMBL" id="ADI72942.1"/>
    </source>
</evidence>
<dbReference type="Proteomes" id="UP000000391">
    <property type="component" value="Chromosome"/>
</dbReference>
<evidence type="ECO:0000256" key="2">
    <source>
        <dbReference type="ARBA" id="ARBA00011044"/>
    </source>
</evidence>
<keyword evidence="6" id="KW-0238">DNA-binding</keyword>
<accession>D7E5S0</accession>
<dbReference type="NCBIfam" id="TIGR01766">
    <property type="entry name" value="IS200/IS605 family accessory protein TnpB-like domain"/>
    <property type="match status" value="1"/>
</dbReference>
<keyword evidence="5" id="KW-0862">Zinc</keyword>
<dbReference type="InterPro" id="IPR010095">
    <property type="entry name" value="Cas12f1-like_TNB"/>
</dbReference>
<evidence type="ECO:0000256" key="6">
    <source>
        <dbReference type="ARBA" id="ARBA00023125"/>
    </source>
</evidence>
<evidence type="ECO:0000256" key="4">
    <source>
        <dbReference type="ARBA" id="ARBA00022723"/>
    </source>
</evidence>
<dbReference type="EMBL" id="CP002069">
    <property type="protein sequence ID" value="ADI72942.1"/>
    <property type="molecule type" value="Genomic_DNA"/>
</dbReference>
<dbReference type="HOGENOM" id="CLU_032903_0_0_2"/>
<evidence type="ECO:0000313" key="12">
    <source>
        <dbReference type="Proteomes" id="UP000000391"/>
    </source>
</evidence>
<dbReference type="GO" id="GO:0006310">
    <property type="term" value="P:DNA recombination"/>
    <property type="evidence" value="ECO:0007669"/>
    <property type="project" value="UniProtKB-KW"/>
</dbReference>
<name>D7E5S0_METEZ</name>
<dbReference type="KEGG" id="mev:Metev_0010"/>
<feature type="domain" description="Probable transposase IS891/IS1136/IS1341" evidence="8">
    <location>
        <begin position="183"/>
        <end position="286"/>
    </location>
</feature>
<dbReference type="AlphaFoldDB" id="D7E5S0"/>
<comment type="similarity">
    <text evidence="1">In the C-terminal section; belongs to the transposase 35 family.</text>
</comment>
<dbReference type="PANTHER" id="PTHR30405">
    <property type="entry name" value="TRANSPOSASE"/>
    <property type="match status" value="1"/>
</dbReference>
<evidence type="ECO:0000259" key="9">
    <source>
        <dbReference type="Pfam" id="PF07282"/>
    </source>
</evidence>
<gene>
    <name evidence="11" type="ordered locus">Metev_0010</name>
</gene>
<evidence type="ECO:0000256" key="3">
    <source>
        <dbReference type="ARBA" id="ARBA00022578"/>
    </source>
</evidence>
<dbReference type="GO" id="GO:0032196">
    <property type="term" value="P:transposition"/>
    <property type="evidence" value="ECO:0007669"/>
    <property type="project" value="UniProtKB-KW"/>
</dbReference>
<organism evidence="11 12">
    <name type="scientific">Methanohalobium evestigatum (strain ATCC BAA-1072 / DSM 3721 / NBRC 107634 / OCM 161 / Z-7303)</name>
    <dbReference type="NCBI Taxonomy" id="644295"/>
    <lineage>
        <taxon>Archaea</taxon>
        <taxon>Methanobacteriati</taxon>
        <taxon>Methanobacteriota</taxon>
        <taxon>Stenosarchaea group</taxon>
        <taxon>Methanomicrobia</taxon>
        <taxon>Methanosarcinales</taxon>
        <taxon>Methanosarcinaceae</taxon>
        <taxon>Methanohalobium</taxon>
    </lineage>
</organism>
<dbReference type="InterPro" id="IPR021027">
    <property type="entry name" value="Transposase_put_HTH"/>
</dbReference>
<keyword evidence="7" id="KW-0233">DNA recombination</keyword>
<keyword evidence="3" id="KW-0815">Transposition</keyword>
<reference evidence="11 12" key="1">
    <citation type="submission" date="2010-06" db="EMBL/GenBank/DDBJ databases">
        <title>Complete sequence chromosome of Methanohalobium evestigatum Z-7303.</title>
        <authorList>
            <consortium name="US DOE Joint Genome Institute"/>
            <person name="Lucas S."/>
            <person name="Copeland A."/>
            <person name="Lapidus A."/>
            <person name="Cheng J.-F."/>
            <person name="Bruce D."/>
            <person name="Goodwin L."/>
            <person name="Pitluck S."/>
            <person name="Saunders E."/>
            <person name="Detter J.C."/>
            <person name="Han C."/>
            <person name="Tapia R."/>
            <person name="Land M."/>
            <person name="Hauser L."/>
            <person name="Kyrpides N."/>
            <person name="Mikhailova N."/>
            <person name="Sieprawska-Lupa M."/>
            <person name="Whitman W.B."/>
            <person name="Anderson I."/>
            <person name="Woyke T."/>
        </authorList>
    </citation>
    <scope>NUCLEOTIDE SEQUENCE [LARGE SCALE GENOMIC DNA]</scope>
    <source>
        <strain evidence="12">ATCC BAA-1072 / DSM 3721 / NBRC 107634 / OCM 161 / Z-7303</strain>
    </source>
</reference>
<dbReference type="NCBIfam" id="NF040570">
    <property type="entry name" value="guided_TnpB"/>
    <property type="match status" value="1"/>
</dbReference>
<dbReference type="GO" id="GO:0046872">
    <property type="term" value="F:metal ion binding"/>
    <property type="evidence" value="ECO:0007669"/>
    <property type="project" value="UniProtKB-KW"/>
</dbReference>
<keyword evidence="12" id="KW-1185">Reference proteome</keyword>
<feature type="domain" description="Cas12f1-like TNB" evidence="9">
    <location>
        <begin position="298"/>
        <end position="365"/>
    </location>
</feature>
<dbReference type="PANTHER" id="PTHR30405:SF11">
    <property type="entry name" value="RNA-GUIDED DNA ENDONUCLEASE RV2885C-RELATED"/>
    <property type="match status" value="1"/>
</dbReference>
<evidence type="ECO:0000259" key="8">
    <source>
        <dbReference type="Pfam" id="PF01385"/>
    </source>
</evidence>
<dbReference type="InterPro" id="IPR053522">
    <property type="entry name" value="RNA-guided_endonuclease_TnpB"/>
</dbReference>
<evidence type="ECO:0000259" key="10">
    <source>
        <dbReference type="Pfam" id="PF12323"/>
    </source>
</evidence>
<feature type="domain" description="Transposase putative helix-turn-helix" evidence="10">
    <location>
        <begin position="9"/>
        <end position="54"/>
    </location>
</feature>
<dbReference type="Pfam" id="PF07282">
    <property type="entry name" value="Cas12f1-like_TNB"/>
    <property type="match status" value="1"/>
</dbReference>
<evidence type="ECO:0000256" key="1">
    <source>
        <dbReference type="ARBA" id="ARBA00008761"/>
    </source>
</evidence>
<dbReference type="NCBIfam" id="NF038281">
    <property type="entry name" value="IS200_TnpB"/>
    <property type="match status" value="1"/>
</dbReference>
<evidence type="ECO:0000256" key="5">
    <source>
        <dbReference type="ARBA" id="ARBA00022833"/>
    </source>
</evidence>
<protein>
    <submittedName>
        <fullName evidence="11">Transposase, IS605 OrfB family</fullName>
    </submittedName>
</protein>